<feature type="signal peptide" evidence="2">
    <location>
        <begin position="1"/>
        <end position="24"/>
    </location>
</feature>
<organism evidence="3 4">
    <name type="scientific">Aspergillus homomorphus (strain CBS 101889)</name>
    <dbReference type="NCBI Taxonomy" id="1450537"/>
    <lineage>
        <taxon>Eukaryota</taxon>
        <taxon>Fungi</taxon>
        <taxon>Dikarya</taxon>
        <taxon>Ascomycota</taxon>
        <taxon>Pezizomycotina</taxon>
        <taxon>Eurotiomycetes</taxon>
        <taxon>Eurotiomycetidae</taxon>
        <taxon>Eurotiales</taxon>
        <taxon>Aspergillaceae</taxon>
        <taxon>Aspergillus</taxon>
        <taxon>Aspergillus subgen. Circumdati</taxon>
    </lineage>
</organism>
<dbReference type="STRING" id="1450537.A0A395HLX4"/>
<dbReference type="PANTHER" id="PTHR43866:SF3">
    <property type="entry name" value="METHYLMALONATE-SEMIALDEHYDE DEHYDROGENASE [ACYLATING], MITOCHONDRIAL"/>
    <property type="match status" value="1"/>
</dbReference>
<sequence length="151" mass="16055">MAGVLSRLATTLVILLVHLQVAFGVEDVRDLIQFALDKRREIYVPANAKGDVLSGLQVAETACGITTLRSPVRPGRFQGHGDQELQGTPGELSLPSSLSIPAMIPPRCTTIAIITDNTDGNLERDPEATTILIQLAKEAGVPPSVINNIHG</sequence>
<dbReference type="InterPro" id="IPR010061">
    <property type="entry name" value="MeMal-semiAld_DH"/>
</dbReference>
<dbReference type="GO" id="GO:0006574">
    <property type="term" value="P:L-valine catabolic process"/>
    <property type="evidence" value="ECO:0007669"/>
    <property type="project" value="TreeGrafter"/>
</dbReference>
<feature type="chain" id="PRO_5017322707" evidence="2">
    <location>
        <begin position="25"/>
        <end position="151"/>
    </location>
</feature>
<evidence type="ECO:0000313" key="4">
    <source>
        <dbReference type="Proteomes" id="UP000248961"/>
    </source>
</evidence>
<reference evidence="3 4" key="1">
    <citation type="submission" date="2018-02" db="EMBL/GenBank/DDBJ databases">
        <title>The genomes of Aspergillus section Nigri reveals drivers in fungal speciation.</title>
        <authorList>
            <consortium name="DOE Joint Genome Institute"/>
            <person name="Vesth T.C."/>
            <person name="Nybo J."/>
            <person name="Theobald S."/>
            <person name="Brandl J."/>
            <person name="Frisvad J.C."/>
            <person name="Nielsen K.F."/>
            <person name="Lyhne E.K."/>
            <person name="Kogle M.E."/>
            <person name="Kuo A."/>
            <person name="Riley R."/>
            <person name="Clum A."/>
            <person name="Nolan M."/>
            <person name="Lipzen A."/>
            <person name="Salamov A."/>
            <person name="Henrissat B."/>
            <person name="Wiebenga A."/>
            <person name="De vries R.P."/>
            <person name="Grigoriev I.V."/>
            <person name="Mortensen U.H."/>
            <person name="Andersen M.R."/>
            <person name="Baker S.E."/>
        </authorList>
    </citation>
    <scope>NUCLEOTIDE SEQUENCE [LARGE SCALE GENOMIC DNA]</scope>
    <source>
        <strain evidence="3 4">CBS 101889</strain>
    </source>
</reference>
<evidence type="ECO:0000313" key="3">
    <source>
        <dbReference type="EMBL" id="RAL07868.1"/>
    </source>
</evidence>
<keyword evidence="4" id="KW-1185">Reference proteome</keyword>
<dbReference type="VEuPathDB" id="FungiDB:BO97DRAFT_428909"/>
<accession>A0A395HLX4</accession>
<protein>
    <submittedName>
        <fullName evidence="3">Uncharacterized protein</fullName>
    </submittedName>
</protein>
<dbReference type="RefSeq" id="XP_025547022.1">
    <property type="nucleotide sequence ID" value="XM_025697332.1"/>
</dbReference>
<comment type="similarity">
    <text evidence="1">Belongs to the aldehyde dehydrogenase family.</text>
</comment>
<name>A0A395HLX4_ASPHC</name>
<dbReference type="GeneID" id="37201621"/>
<proteinExistence type="inferred from homology"/>
<dbReference type="PANTHER" id="PTHR43866">
    <property type="entry name" value="MALONATE-SEMIALDEHYDE DEHYDROGENASE"/>
    <property type="match status" value="1"/>
</dbReference>
<dbReference type="GO" id="GO:0006210">
    <property type="term" value="P:thymine catabolic process"/>
    <property type="evidence" value="ECO:0007669"/>
    <property type="project" value="TreeGrafter"/>
</dbReference>
<gene>
    <name evidence="3" type="ORF">BO97DRAFT_428909</name>
</gene>
<dbReference type="GO" id="GO:0004491">
    <property type="term" value="F:methylmalonate-semialdehyde dehydrogenase (acylating, NAD) activity"/>
    <property type="evidence" value="ECO:0007669"/>
    <property type="project" value="InterPro"/>
</dbReference>
<dbReference type="EMBL" id="KZ824323">
    <property type="protein sequence ID" value="RAL07868.1"/>
    <property type="molecule type" value="Genomic_DNA"/>
</dbReference>
<dbReference type="AlphaFoldDB" id="A0A395HLX4"/>
<evidence type="ECO:0000256" key="2">
    <source>
        <dbReference type="SAM" id="SignalP"/>
    </source>
</evidence>
<keyword evidence="2" id="KW-0732">Signal</keyword>
<dbReference type="Proteomes" id="UP000248961">
    <property type="component" value="Unassembled WGS sequence"/>
</dbReference>
<dbReference type="GO" id="GO:0005739">
    <property type="term" value="C:mitochondrion"/>
    <property type="evidence" value="ECO:0007669"/>
    <property type="project" value="TreeGrafter"/>
</dbReference>
<evidence type="ECO:0000256" key="1">
    <source>
        <dbReference type="ARBA" id="ARBA00009986"/>
    </source>
</evidence>